<dbReference type="SUPFAM" id="SSF47413">
    <property type="entry name" value="lambda repressor-like DNA-binding domains"/>
    <property type="match status" value="1"/>
</dbReference>
<keyword evidence="1" id="KW-0238">DNA-binding</keyword>
<dbReference type="AlphaFoldDB" id="A0AAJ1R8E5"/>
<evidence type="ECO:0000313" key="7">
    <source>
        <dbReference type="Proteomes" id="UP001167919"/>
    </source>
</evidence>
<feature type="domain" description="HTH cro/C1-type" evidence="3">
    <location>
        <begin position="8"/>
        <end position="62"/>
    </location>
</feature>
<keyword evidence="2" id="KW-0472">Membrane</keyword>
<organism evidence="4 7">
    <name type="scientific">Oenococcus sicerae</name>
    <dbReference type="NCBI Taxonomy" id="2203724"/>
    <lineage>
        <taxon>Bacteria</taxon>
        <taxon>Bacillati</taxon>
        <taxon>Bacillota</taxon>
        <taxon>Bacilli</taxon>
        <taxon>Lactobacillales</taxon>
        <taxon>Lactobacillaceae</taxon>
        <taxon>Oenococcus</taxon>
    </lineage>
</organism>
<gene>
    <name evidence="5" type="ORF">DLJ48_06185</name>
    <name evidence="4" type="ORF">EVC35_00250</name>
</gene>
<evidence type="ECO:0000256" key="2">
    <source>
        <dbReference type="SAM" id="Phobius"/>
    </source>
</evidence>
<accession>A0AAJ1R8E5</accession>
<dbReference type="PANTHER" id="PTHR46558:SF4">
    <property type="entry name" value="DNA-BIDING PHAGE PROTEIN"/>
    <property type="match status" value="1"/>
</dbReference>
<dbReference type="InterPro" id="IPR010982">
    <property type="entry name" value="Lambda_DNA-bd_dom_sf"/>
</dbReference>
<dbReference type="PROSITE" id="PS50943">
    <property type="entry name" value="HTH_CROC1"/>
    <property type="match status" value="1"/>
</dbReference>
<evidence type="ECO:0000313" key="6">
    <source>
        <dbReference type="Proteomes" id="UP000286907"/>
    </source>
</evidence>
<sequence>MLKFSEQLKKYRVKAQLSQEDLANKLFISRQAISKWESGDATPDLSNLVKLSEILNISLDTLVLGVSDEQSKIDRNQFAYDPTAGVYKRKLGQMNVWDFLSRFWWLIFPVGGFIYGLLINFLH</sequence>
<dbReference type="EMBL" id="SDWY01000001">
    <property type="protein sequence ID" value="MDN6899440.1"/>
    <property type="molecule type" value="Genomic_DNA"/>
</dbReference>
<keyword evidence="6" id="KW-1185">Reference proteome</keyword>
<evidence type="ECO:0000313" key="4">
    <source>
        <dbReference type="EMBL" id="MDN6899440.1"/>
    </source>
</evidence>
<name>A0AAJ1R8E5_9LACO</name>
<evidence type="ECO:0000259" key="3">
    <source>
        <dbReference type="PROSITE" id="PS50943"/>
    </source>
</evidence>
<evidence type="ECO:0000256" key="1">
    <source>
        <dbReference type="ARBA" id="ARBA00023125"/>
    </source>
</evidence>
<dbReference type="Proteomes" id="UP000286907">
    <property type="component" value="Chromosome"/>
</dbReference>
<dbReference type="RefSeq" id="WP_128686608.1">
    <property type="nucleotide sequence ID" value="NZ_CP029684.2"/>
</dbReference>
<proteinExistence type="predicted"/>
<dbReference type="CDD" id="cd00093">
    <property type="entry name" value="HTH_XRE"/>
    <property type="match status" value="1"/>
</dbReference>
<dbReference type="InterPro" id="IPR001387">
    <property type="entry name" value="Cro/C1-type_HTH"/>
</dbReference>
<feature type="transmembrane region" description="Helical" evidence="2">
    <location>
        <begin position="103"/>
        <end position="122"/>
    </location>
</feature>
<dbReference type="Pfam" id="PF01381">
    <property type="entry name" value="HTH_3"/>
    <property type="match status" value="1"/>
</dbReference>
<dbReference type="EMBL" id="CP029684">
    <property type="protein sequence ID" value="QAS70138.1"/>
    <property type="molecule type" value="Genomic_DNA"/>
</dbReference>
<keyword evidence="2" id="KW-0812">Transmembrane</keyword>
<dbReference type="GO" id="GO:0003677">
    <property type="term" value="F:DNA binding"/>
    <property type="evidence" value="ECO:0007669"/>
    <property type="project" value="UniProtKB-KW"/>
</dbReference>
<reference evidence="4" key="2">
    <citation type="submission" date="2019-01" db="EMBL/GenBank/DDBJ databases">
        <title>Oenococcus sicerae UCMA17102.</title>
        <authorList>
            <person name="Cousin F.J."/>
            <person name="Le Guellec R."/>
            <person name="Cretenet M."/>
        </authorList>
    </citation>
    <scope>NUCLEOTIDE SEQUENCE</scope>
    <source>
        <strain evidence="4">UCMA17102</strain>
    </source>
</reference>
<keyword evidence="2" id="KW-1133">Transmembrane helix</keyword>
<reference evidence="5" key="3">
    <citation type="submission" date="2020-01" db="EMBL/GenBank/DDBJ databases">
        <authorList>
            <person name="Cousin F.J."/>
            <person name="Le Guellec R."/>
            <person name="Cretenet M."/>
        </authorList>
    </citation>
    <scope>NUCLEOTIDE SEQUENCE</scope>
    <source>
        <strain evidence="5">UCMA 15228</strain>
    </source>
</reference>
<protein>
    <submittedName>
        <fullName evidence="4">Helix-turn-helix domain-containing protein</fullName>
    </submittedName>
</protein>
<reference evidence="5 6" key="1">
    <citation type="journal article" date="2019" name="Syst. Appl. Microbiol.">
        <title>Oenococcus sicerae sp. nov., isolated from French cider.</title>
        <authorList>
            <person name="Cousin F.J."/>
            <person name="Le Guellec R."/>
            <person name="Chagnot C."/>
            <person name="Goux D."/>
            <person name="Dalmasso M."/>
            <person name="Laplace J.M."/>
            <person name="Cretenet M."/>
        </authorList>
    </citation>
    <scope>NUCLEOTIDE SEQUENCE [LARGE SCALE GENOMIC DNA]</scope>
    <source>
        <strain evidence="5 6">UCMA 15228</strain>
    </source>
</reference>
<dbReference type="Proteomes" id="UP001167919">
    <property type="component" value="Unassembled WGS sequence"/>
</dbReference>
<evidence type="ECO:0000313" key="5">
    <source>
        <dbReference type="EMBL" id="QAS70138.1"/>
    </source>
</evidence>
<dbReference type="PANTHER" id="PTHR46558">
    <property type="entry name" value="TRACRIPTIONAL REGULATORY PROTEIN-RELATED-RELATED"/>
    <property type="match status" value="1"/>
</dbReference>
<dbReference type="SMART" id="SM00530">
    <property type="entry name" value="HTH_XRE"/>
    <property type="match status" value="1"/>
</dbReference>
<dbReference type="Gene3D" id="1.10.260.40">
    <property type="entry name" value="lambda repressor-like DNA-binding domains"/>
    <property type="match status" value="1"/>
</dbReference>